<protein>
    <submittedName>
        <fullName evidence="2">Uncharacterized protein</fullName>
    </submittedName>
</protein>
<proteinExistence type="predicted"/>
<feature type="region of interest" description="Disordered" evidence="1">
    <location>
        <begin position="1"/>
        <end position="23"/>
    </location>
</feature>
<dbReference type="EMBL" id="JACGWJ010000028">
    <property type="protein sequence ID" value="KAL0306797.1"/>
    <property type="molecule type" value="Genomic_DNA"/>
</dbReference>
<accession>A0AAW2KIH5</accession>
<feature type="region of interest" description="Disordered" evidence="1">
    <location>
        <begin position="576"/>
        <end position="605"/>
    </location>
</feature>
<organism evidence="2">
    <name type="scientific">Sesamum radiatum</name>
    <name type="common">Black benniseed</name>
    <dbReference type="NCBI Taxonomy" id="300843"/>
    <lineage>
        <taxon>Eukaryota</taxon>
        <taxon>Viridiplantae</taxon>
        <taxon>Streptophyta</taxon>
        <taxon>Embryophyta</taxon>
        <taxon>Tracheophyta</taxon>
        <taxon>Spermatophyta</taxon>
        <taxon>Magnoliopsida</taxon>
        <taxon>eudicotyledons</taxon>
        <taxon>Gunneridae</taxon>
        <taxon>Pentapetalae</taxon>
        <taxon>asterids</taxon>
        <taxon>lamiids</taxon>
        <taxon>Lamiales</taxon>
        <taxon>Pedaliaceae</taxon>
        <taxon>Sesamum</taxon>
    </lineage>
</organism>
<feature type="region of interest" description="Disordered" evidence="1">
    <location>
        <begin position="519"/>
        <end position="564"/>
    </location>
</feature>
<dbReference type="PANTHER" id="PTHR33671:SF2">
    <property type="entry name" value="N-METHYLTRANSFERASE, PUTATIVE (DUF688)-RELATED"/>
    <property type="match status" value="1"/>
</dbReference>
<name>A0AAW2KIH5_SESRA</name>
<sequence length="700" mass="77354">MEDKKLNLNQPLLSVRRHSPMLNTQKLDERKVDSARPVMARIPHYRSELKSGPVGNPGAVPFQWEQAPGQPKEEIKTQTRNCSRPPISPKLPPGKCPKANSCLVSPSTNDNKIQDLNIHCDSQIALSLDENIKDFGSSRETIEEGKSSDSRDCGEAYVDALDTLSRTESFSLNCTTSGLTGMDDLDAKTSGICTTDPQTQDKFLSAAKGVGSKTPQCAPQKQSVVGKQPQQFKKIVKQDEAAIQCGPSFAKHYSHHRNNEDETEEEESYDYCHNGNLSAVCCLLPRLCLNSSVCILNPVTAMSMATRLRISPANRIRPTSSSAGSYAKTEDQVTSGLFPLPMYAISLCKNICYKVVWLCSIFLFFFLEQCKSIISELKPVDKLRTAGLKENKTSVKSESGQLESHNKLAHCDEPPSFLEDTKHTGTQGYVSREKSFKTFKELLADEGSPKELDSGGSVVEKTVYVDTVQNVEDMSSCSPNTQDTRVPSSREEHNELKAKRIDQMHVTESSLEDFKKLNTAEGDAKHSPVSSNDKSNGKSRRGTPTAFGENQEPNLHSTTTENIEVTEKEAAKYVEKQLPRTTTLGNSHTKYSKFPVPPPLPKSPSDSWLCRTLPSISTKKASLRSKAHRGDIKWEAMVTSTKVHHNLHYSEVCSFFAFPDISNISTHAYIIYEHIIQLTCLTVLSGPVDSCTGNLSEPVP</sequence>
<dbReference type="AlphaFoldDB" id="A0AAW2KIH5"/>
<comment type="caution">
    <text evidence="2">The sequence shown here is derived from an EMBL/GenBank/DDBJ whole genome shotgun (WGS) entry which is preliminary data.</text>
</comment>
<dbReference type="Pfam" id="PF05097">
    <property type="entry name" value="DUF688"/>
    <property type="match status" value="1"/>
</dbReference>
<evidence type="ECO:0000256" key="1">
    <source>
        <dbReference type="SAM" id="MobiDB-lite"/>
    </source>
</evidence>
<feature type="compositionally biased region" description="Polar residues" evidence="1">
    <location>
        <begin position="579"/>
        <end position="589"/>
    </location>
</feature>
<feature type="compositionally biased region" description="Polar residues" evidence="1">
    <location>
        <begin position="470"/>
        <end position="487"/>
    </location>
</feature>
<gene>
    <name evidence="2" type="ORF">Sradi_6097000</name>
</gene>
<evidence type="ECO:0000313" key="2">
    <source>
        <dbReference type="EMBL" id="KAL0306797.1"/>
    </source>
</evidence>
<feature type="compositionally biased region" description="Polar residues" evidence="1">
    <location>
        <begin position="551"/>
        <end position="563"/>
    </location>
</feature>
<feature type="region of interest" description="Disordered" evidence="1">
    <location>
        <begin position="470"/>
        <end position="496"/>
    </location>
</feature>
<dbReference type="InterPro" id="IPR007789">
    <property type="entry name" value="DUF688"/>
</dbReference>
<reference evidence="2" key="2">
    <citation type="journal article" date="2024" name="Plant">
        <title>Genomic evolution and insights into agronomic trait innovations of Sesamum species.</title>
        <authorList>
            <person name="Miao H."/>
            <person name="Wang L."/>
            <person name="Qu L."/>
            <person name="Liu H."/>
            <person name="Sun Y."/>
            <person name="Le M."/>
            <person name="Wang Q."/>
            <person name="Wei S."/>
            <person name="Zheng Y."/>
            <person name="Lin W."/>
            <person name="Duan Y."/>
            <person name="Cao H."/>
            <person name="Xiong S."/>
            <person name="Wang X."/>
            <person name="Wei L."/>
            <person name="Li C."/>
            <person name="Ma Q."/>
            <person name="Ju M."/>
            <person name="Zhao R."/>
            <person name="Li G."/>
            <person name="Mu C."/>
            <person name="Tian Q."/>
            <person name="Mei H."/>
            <person name="Zhang T."/>
            <person name="Gao T."/>
            <person name="Zhang H."/>
        </authorList>
    </citation>
    <scope>NUCLEOTIDE SEQUENCE</scope>
    <source>
        <strain evidence="2">G02</strain>
    </source>
</reference>
<reference evidence="2" key="1">
    <citation type="submission" date="2020-06" db="EMBL/GenBank/DDBJ databases">
        <authorList>
            <person name="Li T."/>
            <person name="Hu X."/>
            <person name="Zhang T."/>
            <person name="Song X."/>
            <person name="Zhang H."/>
            <person name="Dai N."/>
            <person name="Sheng W."/>
            <person name="Hou X."/>
            <person name="Wei L."/>
        </authorList>
    </citation>
    <scope>NUCLEOTIDE SEQUENCE</scope>
    <source>
        <strain evidence="2">G02</strain>
        <tissue evidence="2">Leaf</tissue>
    </source>
</reference>
<dbReference type="PANTHER" id="PTHR33671">
    <property type="entry name" value="N-METHYLTRANSFERASE, PUTATIVE (DUF688)-RELATED"/>
    <property type="match status" value="1"/>
</dbReference>